<protein>
    <recommendedName>
        <fullName evidence="2">Peptidase C14 caspase domain-containing protein</fullName>
    </recommendedName>
</protein>
<evidence type="ECO:0000256" key="1">
    <source>
        <dbReference type="ARBA" id="ARBA00009005"/>
    </source>
</evidence>
<dbReference type="GO" id="GO:0004197">
    <property type="term" value="F:cysteine-type endopeptidase activity"/>
    <property type="evidence" value="ECO:0007669"/>
    <property type="project" value="InterPro"/>
</dbReference>
<sequence>MAVVSGGKRALLVGVSYKGDTSRELTGAAEDVKNMNSLLKKFLFPEESIHMLTEELGAKDPLKAPTRENIMKEMRWLVEGCRAGDSLVFHFSGHGRQRKDDNGDEVDGRDEELCPVDYKVSGNILDDDINDAIVKPLTQGWVGQTRWRLSPKKEWAMVPVGGHAISISGCKDYQNSLEPDNTAGGGVMTWSFLEAVGSRRTMTYGELLDSMRAKVHHRLQQSSSGKCLVTGCLGSLAAKCLPCCFLSVQEPQLCSSKEFNVYEEQFIL</sequence>
<dbReference type="eggNOG" id="KOG1546">
    <property type="taxonomic scope" value="Eukaryota"/>
</dbReference>
<evidence type="ECO:0000313" key="3">
    <source>
        <dbReference type="EnsemblPlants" id="ORUFI03G20590.1"/>
    </source>
</evidence>
<organism evidence="3 4">
    <name type="scientific">Oryza rufipogon</name>
    <name type="common">Brownbeard rice</name>
    <name type="synonym">Asian wild rice</name>
    <dbReference type="NCBI Taxonomy" id="4529"/>
    <lineage>
        <taxon>Eukaryota</taxon>
        <taxon>Viridiplantae</taxon>
        <taxon>Streptophyta</taxon>
        <taxon>Embryophyta</taxon>
        <taxon>Tracheophyta</taxon>
        <taxon>Spermatophyta</taxon>
        <taxon>Magnoliopsida</taxon>
        <taxon>Liliopsida</taxon>
        <taxon>Poales</taxon>
        <taxon>Poaceae</taxon>
        <taxon>BOP clade</taxon>
        <taxon>Oryzoideae</taxon>
        <taxon>Oryzeae</taxon>
        <taxon>Oryzinae</taxon>
        <taxon>Oryza</taxon>
    </lineage>
</organism>
<comment type="similarity">
    <text evidence="1">Belongs to the peptidase C14B family.</text>
</comment>
<dbReference type="GO" id="GO:0006508">
    <property type="term" value="P:proteolysis"/>
    <property type="evidence" value="ECO:0007669"/>
    <property type="project" value="InterPro"/>
</dbReference>
<dbReference type="HOGENOM" id="CLU_029389_2_0_1"/>
<proteinExistence type="inferred from homology"/>
<dbReference type="PANTHER" id="PTHR48104:SF36">
    <property type="entry name" value="ICE-LIKE PROTEASE P20 DOMAIN CONTAINING PROTEIN, EXPRESSED"/>
    <property type="match status" value="1"/>
</dbReference>
<name>A0A0E0NW03_ORYRU</name>
<dbReference type="AlphaFoldDB" id="A0A0E0NW03"/>
<dbReference type="EnsemblPlants" id="ORUFI03G20590.1">
    <property type="protein sequence ID" value="ORUFI03G20590.1"/>
    <property type="gene ID" value="ORUFI03G20590"/>
</dbReference>
<dbReference type="Proteomes" id="UP000008022">
    <property type="component" value="Unassembled WGS sequence"/>
</dbReference>
<dbReference type="InterPro" id="IPR011600">
    <property type="entry name" value="Pept_C14_caspase"/>
</dbReference>
<keyword evidence="4" id="KW-1185">Reference proteome</keyword>
<evidence type="ECO:0000313" key="4">
    <source>
        <dbReference type="Proteomes" id="UP000008022"/>
    </source>
</evidence>
<dbReference type="GO" id="GO:0005737">
    <property type="term" value="C:cytoplasm"/>
    <property type="evidence" value="ECO:0007669"/>
    <property type="project" value="TreeGrafter"/>
</dbReference>
<dbReference type="SUPFAM" id="SSF52129">
    <property type="entry name" value="Caspase-like"/>
    <property type="match status" value="1"/>
</dbReference>
<dbReference type="Gene3D" id="3.40.50.12660">
    <property type="match status" value="1"/>
</dbReference>
<dbReference type="InterPro" id="IPR029030">
    <property type="entry name" value="Caspase-like_dom_sf"/>
</dbReference>
<evidence type="ECO:0000259" key="2">
    <source>
        <dbReference type="Pfam" id="PF00656"/>
    </source>
</evidence>
<dbReference type="InterPro" id="IPR050452">
    <property type="entry name" value="Metacaspase"/>
</dbReference>
<dbReference type="Gramene" id="ORUFI03G20590.1">
    <property type="protein sequence ID" value="ORUFI03G20590.1"/>
    <property type="gene ID" value="ORUFI03G20590"/>
</dbReference>
<accession>A0A0E0NW03</accession>
<feature type="domain" description="Peptidase C14 caspase" evidence="2">
    <location>
        <begin position="8"/>
        <end position="221"/>
    </location>
</feature>
<dbReference type="Pfam" id="PF00656">
    <property type="entry name" value="Peptidase_C14"/>
    <property type="match status" value="1"/>
</dbReference>
<reference evidence="3" key="2">
    <citation type="submission" date="2015-06" db="UniProtKB">
        <authorList>
            <consortium name="EnsemblPlants"/>
        </authorList>
    </citation>
    <scope>IDENTIFICATION</scope>
</reference>
<dbReference type="PANTHER" id="PTHR48104">
    <property type="entry name" value="METACASPASE-4"/>
    <property type="match status" value="1"/>
</dbReference>
<reference evidence="4" key="1">
    <citation type="submission" date="2013-06" db="EMBL/GenBank/DDBJ databases">
        <authorList>
            <person name="Zhao Q."/>
        </authorList>
    </citation>
    <scope>NUCLEOTIDE SEQUENCE</scope>
    <source>
        <strain evidence="4">cv. W1943</strain>
    </source>
</reference>